<sequence length="123" mass="13926">MSPKTTFRIARVYDEVRAEDGERILVDRVWPRGFRKDDPRVGHWYKDAAPSDDLRRWYNHQPERFAEFVSRYEHELRSANGATGLAGLRALARGKATVTLVTASRDVQVSQAAVLAKLLAASD</sequence>
<dbReference type="PANTHER" id="PTHR36849">
    <property type="entry name" value="CYTOPLASMIC PROTEIN-RELATED"/>
    <property type="match status" value="1"/>
</dbReference>
<evidence type="ECO:0000313" key="1">
    <source>
        <dbReference type="EMBL" id="ORW20697.1"/>
    </source>
</evidence>
<evidence type="ECO:0008006" key="3">
    <source>
        <dbReference type="Google" id="ProtNLM"/>
    </source>
</evidence>
<dbReference type="EMBL" id="LQPI01000042">
    <property type="protein sequence ID" value="ORW20697.1"/>
    <property type="molecule type" value="Genomic_DNA"/>
</dbReference>
<comment type="caution">
    <text evidence="1">The sequence shown here is derived from an EMBL/GenBank/DDBJ whole genome shotgun (WGS) entry which is preliminary data.</text>
</comment>
<dbReference type="RefSeq" id="WP_085138787.1">
    <property type="nucleotide sequence ID" value="NZ_LQPI01000042.1"/>
</dbReference>
<accession>A0A1X1ZBB3</accession>
<organism evidence="1 2">
    <name type="scientific">Mycolicibacter nonchromogenicus</name>
    <name type="common">Mycobacterium nonchromogenicum</name>
    <dbReference type="NCBI Taxonomy" id="1782"/>
    <lineage>
        <taxon>Bacteria</taxon>
        <taxon>Bacillati</taxon>
        <taxon>Actinomycetota</taxon>
        <taxon>Actinomycetes</taxon>
        <taxon>Mycobacteriales</taxon>
        <taxon>Mycobacteriaceae</taxon>
        <taxon>Mycolicibacter</taxon>
    </lineage>
</organism>
<keyword evidence="2" id="KW-1185">Reference proteome</keyword>
<dbReference type="InterPro" id="IPR052552">
    <property type="entry name" value="YeaO-like"/>
</dbReference>
<dbReference type="STRING" id="1782.AWC18_11440"/>
<dbReference type="AlphaFoldDB" id="A0A1X1ZBB3"/>
<gene>
    <name evidence="1" type="ORF">AWC18_11440</name>
</gene>
<name>A0A1X1ZBB3_MYCNO</name>
<dbReference type="Proteomes" id="UP000193108">
    <property type="component" value="Unassembled WGS sequence"/>
</dbReference>
<dbReference type="Pfam" id="PF22752">
    <property type="entry name" value="DUF488-N3i"/>
    <property type="match status" value="1"/>
</dbReference>
<evidence type="ECO:0000313" key="2">
    <source>
        <dbReference type="Proteomes" id="UP000193108"/>
    </source>
</evidence>
<protein>
    <recommendedName>
        <fullName evidence="3">MarR family transcriptional regulator</fullName>
    </recommendedName>
</protein>
<proteinExistence type="predicted"/>
<dbReference type="PANTHER" id="PTHR36849:SF1">
    <property type="entry name" value="CYTOPLASMIC PROTEIN"/>
    <property type="match status" value="1"/>
</dbReference>
<reference evidence="1 2" key="1">
    <citation type="submission" date="2016-01" db="EMBL/GenBank/DDBJ databases">
        <title>The new phylogeny of the genus Mycobacterium.</title>
        <authorList>
            <person name="Tarcisio F."/>
            <person name="Conor M."/>
            <person name="Antonella G."/>
            <person name="Elisabetta G."/>
            <person name="Giulia F.S."/>
            <person name="Sara T."/>
            <person name="Anna F."/>
            <person name="Clotilde B."/>
            <person name="Roberto B."/>
            <person name="Veronica D.S."/>
            <person name="Fabio R."/>
            <person name="Monica P."/>
            <person name="Olivier J."/>
            <person name="Enrico T."/>
            <person name="Nicola S."/>
        </authorList>
    </citation>
    <scope>NUCLEOTIDE SEQUENCE [LARGE SCALE GENOMIC DNA]</scope>
    <source>
        <strain evidence="1 2">DSM 44164</strain>
    </source>
</reference>